<organism evidence="2 3">
    <name type="scientific">Phaseolus angularis</name>
    <name type="common">Azuki bean</name>
    <name type="synonym">Vigna angularis</name>
    <dbReference type="NCBI Taxonomy" id="3914"/>
    <lineage>
        <taxon>Eukaryota</taxon>
        <taxon>Viridiplantae</taxon>
        <taxon>Streptophyta</taxon>
        <taxon>Embryophyta</taxon>
        <taxon>Tracheophyta</taxon>
        <taxon>Spermatophyta</taxon>
        <taxon>Magnoliopsida</taxon>
        <taxon>eudicotyledons</taxon>
        <taxon>Gunneridae</taxon>
        <taxon>Pentapetalae</taxon>
        <taxon>rosids</taxon>
        <taxon>fabids</taxon>
        <taxon>Fabales</taxon>
        <taxon>Fabaceae</taxon>
        <taxon>Papilionoideae</taxon>
        <taxon>50 kb inversion clade</taxon>
        <taxon>NPAAA clade</taxon>
        <taxon>indigoferoid/millettioid clade</taxon>
        <taxon>Phaseoleae</taxon>
        <taxon>Vigna</taxon>
    </lineage>
</organism>
<proteinExistence type="predicted"/>
<evidence type="ECO:0000256" key="1">
    <source>
        <dbReference type="SAM" id="MobiDB-lite"/>
    </source>
</evidence>
<gene>
    <name evidence="2" type="ORF">LR48_Vigan07g152200</name>
</gene>
<feature type="compositionally biased region" description="Low complexity" evidence="1">
    <location>
        <begin position="70"/>
        <end position="80"/>
    </location>
</feature>
<evidence type="ECO:0000313" key="3">
    <source>
        <dbReference type="Proteomes" id="UP000053144"/>
    </source>
</evidence>
<name>A0A0L9UYG0_PHAAN</name>
<sequence length="88" mass="9214">MVVLFIGYNKGKSHGQAIGLGKSILQGISTRAALAPPNRGAPAQMHQMDFLAHVRSSALRQGGLQRQRSSLKSGKLPSGGDFDNLGAS</sequence>
<feature type="region of interest" description="Disordered" evidence="1">
    <location>
        <begin position="60"/>
        <end position="88"/>
    </location>
</feature>
<dbReference type="Gramene" id="KOM47818">
    <property type="protein sequence ID" value="KOM47818"/>
    <property type="gene ID" value="LR48_Vigan07g152200"/>
</dbReference>
<protein>
    <submittedName>
        <fullName evidence="2">Uncharacterized protein</fullName>
    </submittedName>
</protein>
<reference evidence="3" key="1">
    <citation type="journal article" date="2015" name="Proc. Natl. Acad. Sci. U.S.A.">
        <title>Genome sequencing of adzuki bean (Vigna angularis) provides insight into high starch and low fat accumulation and domestication.</title>
        <authorList>
            <person name="Yang K."/>
            <person name="Tian Z."/>
            <person name="Chen C."/>
            <person name="Luo L."/>
            <person name="Zhao B."/>
            <person name="Wang Z."/>
            <person name="Yu L."/>
            <person name="Li Y."/>
            <person name="Sun Y."/>
            <person name="Li W."/>
            <person name="Chen Y."/>
            <person name="Li Y."/>
            <person name="Zhang Y."/>
            <person name="Ai D."/>
            <person name="Zhao J."/>
            <person name="Shang C."/>
            <person name="Ma Y."/>
            <person name="Wu B."/>
            <person name="Wang M."/>
            <person name="Gao L."/>
            <person name="Sun D."/>
            <person name="Zhang P."/>
            <person name="Guo F."/>
            <person name="Wang W."/>
            <person name="Li Y."/>
            <person name="Wang J."/>
            <person name="Varshney R.K."/>
            <person name="Wang J."/>
            <person name="Ling H.Q."/>
            <person name="Wan P."/>
        </authorList>
    </citation>
    <scope>NUCLEOTIDE SEQUENCE</scope>
    <source>
        <strain evidence="3">cv. Jingnong 6</strain>
    </source>
</reference>
<dbReference type="Proteomes" id="UP000053144">
    <property type="component" value="Chromosome 7"/>
</dbReference>
<dbReference type="EMBL" id="CM003377">
    <property type="protein sequence ID" value="KOM47818.1"/>
    <property type="molecule type" value="Genomic_DNA"/>
</dbReference>
<dbReference type="AlphaFoldDB" id="A0A0L9UYG0"/>
<accession>A0A0L9UYG0</accession>
<evidence type="ECO:0000313" key="2">
    <source>
        <dbReference type="EMBL" id="KOM47818.1"/>
    </source>
</evidence>